<evidence type="ECO:0000313" key="4">
    <source>
        <dbReference type="Proteomes" id="UP000811609"/>
    </source>
</evidence>
<dbReference type="GO" id="GO:0000422">
    <property type="term" value="P:autophagy of mitochondrion"/>
    <property type="evidence" value="ECO:0007669"/>
    <property type="project" value="TreeGrafter"/>
</dbReference>
<protein>
    <recommendedName>
        <fullName evidence="5">Mitochondrial fission 1 protein</fullName>
    </recommendedName>
</protein>
<feature type="transmembrane region" description="Helical" evidence="2">
    <location>
        <begin position="146"/>
        <end position="179"/>
    </location>
</feature>
<keyword evidence="1 2" id="KW-0472">Membrane</keyword>
<comment type="caution">
    <text evidence="3">The sequence shown here is derived from an EMBL/GenBank/DDBJ whole genome shotgun (WGS) entry which is preliminary data.</text>
</comment>
<dbReference type="PANTHER" id="PTHR13247:SF13">
    <property type="entry name" value="MITOCHONDRIAL FISSION 1 PROTEIN B"/>
    <property type="match status" value="1"/>
</dbReference>
<evidence type="ECO:0008006" key="5">
    <source>
        <dbReference type="Google" id="ProtNLM"/>
    </source>
</evidence>
<keyword evidence="2" id="KW-1133">Transmembrane helix</keyword>
<dbReference type="InterPro" id="IPR028061">
    <property type="entry name" value="Fis1_TPR_C"/>
</dbReference>
<reference evidence="3" key="1">
    <citation type="submission" date="2020-12" db="EMBL/GenBank/DDBJ databases">
        <title>WGS assembly of Carya illinoinensis cv. Pawnee.</title>
        <authorList>
            <person name="Platts A."/>
            <person name="Shu S."/>
            <person name="Wright S."/>
            <person name="Barry K."/>
            <person name="Edger P."/>
            <person name="Pires J.C."/>
            <person name="Schmutz J."/>
        </authorList>
    </citation>
    <scope>NUCLEOTIDE SEQUENCE</scope>
    <source>
        <tissue evidence="3">Leaf</tissue>
    </source>
</reference>
<dbReference type="Proteomes" id="UP000811609">
    <property type="component" value="Chromosome 14"/>
</dbReference>
<dbReference type="Pfam" id="PF14852">
    <property type="entry name" value="Fis1_TPR_N"/>
    <property type="match status" value="1"/>
</dbReference>
<organism evidence="3 4">
    <name type="scientific">Carya illinoinensis</name>
    <name type="common">Pecan</name>
    <dbReference type="NCBI Taxonomy" id="32201"/>
    <lineage>
        <taxon>Eukaryota</taxon>
        <taxon>Viridiplantae</taxon>
        <taxon>Streptophyta</taxon>
        <taxon>Embryophyta</taxon>
        <taxon>Tracheophyta</taxon>
        <taxon>Spermatophyta</taxon>
        <taxon>Magnoliopsida</taxon>
        <taxon>eudicotyledons</taxon>
        <taxon>Gunneridae</taxon>
        <taxon>Pentapetalae</taxon>
        <taxon>rosids</taxon>
        <taxon>fabids</taxon>
        <taxon>Fagales</taxon>
        <taxon>Juglandaceae</taxon>
        <taxon>Carya</taxon>
    </lineage>
</organism>
<evidence type="ECO:0000313" key="3">
    <source>
        <dbReference type="EMBL" id="KAG6629859.1"/>
    </source>
</evidence>
<keyword evidence="4" id="KW-1185">Reference proteome</keyword>
<dbReference type="GO" id="GO:0005741">
    <property type="term" value="C:mitochondrial outer membrane"/>
    <property type="evidence" value="ECO:0007669"/>
    <property type="project" value="TreeGrafter"/>
</dbReference>
<gene>
    <name evidence="3" type="ORF">CIPAW_14G114400</name>
</gene>
<proteinExistence type="predicted"/>
<dbReference type="GO" id="GO:0000266">
    <property type="term" value="P:mitochondrial fission"/>
    <property type="evidence" value="ECO:0007669"/>
    <property type="project" value="InterPro"/>
</dbReference>
<evidence type="ECO:0000256" key="2">
    <source>
        <dbReference type="SAM" id="Phobius"/>
    </source>
</evidence>
<dbReference type="GO" id="GO:0016559">
    <property type="term" value="P:peroxisome fission"/>
    <property type="evidence" value="ECO:0007669"/>
    <property type="project" value="TreeGrafter"/>
</dbReference>
<dbReference type="EMBL" id="CM031822">
    <property type="protein sequence ID" value="KAG6629859.1"/>
    <property type="molecule type" value="Genomic_DNA"/>
</dbReference>
<keyword evidence="2" id="KW-0812">Transmembrane</keyword>
<dbReference type="InterPro" id="IPR028058">
    <property type="entry name" value="Fis1_TPR_N"/>
</dbReference>
<evidence type="ECO:0000256" key="1">
    <source>
        <dbReference type="ARBA" id="ARBA00023136"/>
    </source>
</evidence>
<dbReference type="AlphaFoldDB" id="A0A8T1NDX8"/>
<dbReference type="GO" id="GO:0005778">
    <property type="term" value="C:peroxisomal membrane"/>
    <property type="evidence" value="ECO:0007669"/>
    <property type="project" value="TreeGrafter"/>
</dbReference>
<dbReference type="PANTHER" id="PTHR13247">
    <property type="entry name" value="TETRATRICOPEPTIDE REPEAT PROTEIN 11 TPR REPEAT PROTEIN 11"/>
    <property type="match status" value="1"/>
</dbReference>
<dbReference type="InterPro" id="IPR016543">
    <property type="entry name" value="Fis1"/>
</dbReference>
<sequence>MPVGDDSVPNFSSDGDDIPWCDHDFVISCERAVAEAKEGSSDDFLQKWILSLLWALVHSRRLKDVKRGIEMLEASLARTNSSLPKKGQLYLLAVGYYRSVDYMTSRYFVDECLMIAPDWRRAQALKKTVEDRIKDLQGDDTGIGTVAAGIAAAGIVVAGIAVAGVAGVAVVAGWIAAALTRKK</sequence>
<name>A0A8T1NDX8_CARIL</name>
<accession>A0A8T1NDX8</accession>
<dbReference type="Pfam" id="PF14853">
    <property type="entry name" value="Fis1_TPR_C"/>
    <property type="match status" value="1"/>
</dbReference>